<keyword evidence="2" id="KW-1185">Reference proteome</keyword>
<comment type="caution">
    <text evidence="1">The sequence shown here is derived from an EMBL/GenBank/DDBJ whole genome shotgun (WGS) entry which is preliminary data.</text>
</comment>
<protein>
    <submittedName>
        <fullName evidence="1">Uncharacterized protein</fullName>
    </submittedName>
</protein>
<sequence>MLGIYGKLRLENAPMTNLQFNESDADDEDSSAI</sequence>
<evidence type="ECO:0000313" key="2">
    <source>
        <dbReference type="Proteomes" id="UP001208570"/>
    </source>
</evidence>
<name>A0AAD9MY34_9ANNE</name>
<dbReference type="Proteomes" id="UP001208570">
    <property type="component" value="Unassembled WGS sequence"/>
</dbReference>
<reference evidence="1" key="1">
    <citation type="journal article" date="2023" name="Mol. Biol. Evol.">
        <title>Third-Generation Sequencing Reveals the Adaptive Role of the Epigenome in Three Deep-Sea Polychaetes.</title>
        <authorList>
            <person name="Perez M."/>
            <person name="Aroh O."/>
            <person name="Sun Y."/>
            <person name="Lan Y."/>
            <person name="Juniper S.K."/>
            <person name="Young C.R."/>
            <person name="Angers B."/>
            <person name="Qian P.Y."/>
        </authorList>
    </citation>
    <scope>NUCLEOTIDE SEQUENCE</scope>
    <source>
        <strain evidence="1">P08H-3</strain>
    </source>
</reference>
<organism evidence="1 2">
    <name type="scientific">Paralvinella palmiformis</name>
    <dbReference type="NCBI Taxonomy" id="53620"/>
    <lineage>
        <taxon>Eukaryota</taxon>
        <taxon>Metazoa</taxon>
        <taxon>Spiralia</taxon>
        <taxon>Lophotrochozoa</taxon>
        <taxon>Annelida</taxon>
        <taxon>Polychaeta</taxon>
        <taxon>Sedentaria</taxon>
        <taxon>Canalipalpata</taxon>
        <taxon>Terebellida</taxon>
        <taxon>Terebelliformia</taxon>
        <taxon>Alvinellidae</taxon>
        <taxon>Paralvinella</taxon>
    </lineage>
</organism>
<proteinExistence type="predicted"/>
<dbReference type="EMBL" id="JAODUP010000425">
    <property type="protein sequence ID" value="KAK2150067.1"/>
    <property type="molecule type" value="Genomic_DNA"/>
</dbReference>
<dbReference type="AlphaFoldDB" id="A0AAD9MY34"/>
<gene>
    <name evidence="1" type="ORF">LSH36_425g02064</name>
</gene>
<evidence type="ECO:0000313" key="1">
    <source>
        <dbReference type="EMBL" id="KAK2150067.1"/>
    </source>
</evidence>
<feature type="non-terminal residue" evidence="1">
    <location>
        <position position="1"/>
    </location>
</feature>
<accession>A0AAD9MY34</accession>